<dbReference type="PANTHER" id="PTHR34219">
    <property type="entry name" value="IRON-REGULATED INNER MEMBRANE PROTEIN-RELATED"/>
    <property type="match status" value="1"/>
</dbReference>
<evidence type="ECO:0000313" key="2">
    <source>
        <dbReference type="EMBL" id="MDX5986195.1"/>
    </source>
</evidence>
<feature type="transmembrane region" description="Helical" evidence="1">
    <location>
        <begin position="340"/>
        <end position="362"/>
    </location>
</feature>
<feature type="transmembrane region" description="Helical" evidence="1">
    <location>
        <begin position="478"/>
        <end position="500"/>
    </location>
</feature>
<feature type="transmembrane region" description="Helical" evidence="1">
    <location>
        <begin position="441"/>
        <end position="458"/>
    </location>
</feature>
<feature type="transmembrane region" description="Helical" evidence="1">
    <location>
        <begin position="12"/>
        <end position="36"/>
    </location>
</feature>
<comment type="caution">
    <text evidence="2">The sequence shown here is derived from an EMBL/GenBank/DDBJ whole genome shotgun (WGS) entry which is preliminary data.</text>
</comment>
<dbReference type="PANTHER" id="PTHR34219:SF4">
    <property type="entry name" value="PEPSY DOMAIN-CONTAINING PROTEIN"/>
    <property type="match status" value="1"/>
</dbReference>
<sequence>MKTGFRQSQATLHTWSGLLVGWVLFVVFLTGTTAYWREALNRWAQPELPAITDPLTVVRGAQAFLTREAPGADSWFITVPTTRSASGSVYWVPGPGTPPKRDGGETSATIDGAGHPVVARATRGGDFFYRFHFDLFYLPVLWSRWIVGTCAMFMLVAILTGIVTHKKIFRDFFTLRRGKGQRSWLDGHNAAAVLGLPFHVMITYTGLVTLATMLMPWAVVANYSDTGSFAGILYPQAPVVARTGRAAPLVDLARVVRDGEARLGGPVDAILVTFAGDAAARVTLARSSQASLSNFTPKLGYDGVSGRLIWASPPPGGAQVTAGAMIGLHAGRFADAAIRWVYFLCGIGGTLMVASGLVLWTVKRREKLPDPARPHFGFRLVERLNVGFIAGFPAAMVGFLWANRLLPPLLPQRADAEVNVLFAIWGVLLLYAFLRKPTRAWVDLLGLTAGLLLALPVFDMLATDRGLPRTIASGDWTLAGVDLTFLAVGGAFGWMARAVARHRAHPRRARSRAAATVLAG</sequence>
<dbReference type="Pfam" id="PF03929">
    <property type="entry name" value="PepSY_TM"/>
    <property type="match status" value="1"/>
</dbReference>
<feature type="transmembrane region" description="Helical" evidence="1">
    <location>
        <begin position="190"/>
        <end position="219"/>
    </location>
</feature>
<protein>
    <submittedName>
        <fullName evidence="2">PepSY-associated TM helix domain-containing protein</fullName>
    </submittedName>
</protein>
<feature type="transmembrane region" description="Helical" evidence="1">
    <location>
        <begin position="145"/>
        <end position="169"/>
    </location>
</feature>
<dbReference type="InterPro" id="IPR005625">
    <property type="entry name" value="PepSY-ass_TM"/>
</dbReference>
<name>A0ABU4PPW7_9SPHN</name>
<keyword evidence="1" id="KW-1133">Transmembrane helix</keyword>
<dbReference type="Proteomes" id="UP001279660">
    <property type="component" value="Unassembled WGS sequence"/>
</dbReference>
<reference evidence="2 3" key="1">
    <citation type="submission" date="2023-11" db="EMBL/GenBank/DDBJ databases">
        <title>MicrobeMod: A computational toolkit for identifying prokaryotic methylation and restriction-modification with nanopore sequencing.</title>
        <authorList>
            <person name="Crits-Christoph A."/>
            <person name="Kang S.C."/>
            <person name="Lee H."/>
            <person name="Ostrov N."/>
        </authorList>
    </citation>
    <scope>NUCLEOTIDE SEQUENCE [LARGE SCALE GENOMIC DNA]</scope>
    <source>
        <strain evidence="2 3">ATCC 14820</strain>
    </source>
</reference>
<keyword evidence="3" id="KW-1185">Reference proteome</keyword>
<proteinExistence type="predicted"/>
<feature type="transmembrane region" description="Helical" evidence="1">
    <location>
        <begin position="414"/>
        <end position="434"/>
    </location>
</feature>
<accession>A0ABU4PPW7</accession>
<evidence type="ECO:0000313" key="3">
    <source>
        <dbReference type="Proteomes" id="UP001279660"/>
    </source>
</evidence>
<keyword evidence="1" id="KW-0472">Membrane</keyword>
<keyword evidence="1" id="KW-0812">Transmembrane</keyword>
<feature type="transmembrane region" description="Helical" evidence="1">
    <location>
        <begin position="383"/>
        <end position="402"/>
    </location>
</feature>
<evidence type="ECO:0000256" key="1">
    <source>
        <dbReference type="SAM" id="Phobius"/>
    </source>
</evidence>
<dbReference type="EMBL" id="JAWXXV010000001">
    <property type="protein sequence ID" value="MDX5986195.1"/>
    <property type="molecule type" value="Genomic_DNA"/>
</dbReference>
<organism evidence="2 3">
    <name type="scientific">Sphingomonas echinoides</name>
    <dbReference type="NCBI Taxonomy" id="59803"/>
    <lineage>
        <taxon>Bacteria</taxon>
        <taxon>Pseudomonadati</taxon>
        <taxon>Pseudomonadota</taxon>
        <taxon>Alphaproteobacteria</taxon>
        <taxon>Sphingomonadales</taxon>
        <taxon>Sphingomonadaceae</taxon>
        <taxon>Sphingomonas</taxon>
    </lineage>
</organism>
<dbReference type="RefSeq" id="WP_010406597.1">
    <property type="nucleotide sequence ID" value="NZ_JAWXXV010000001.1"/>
</dbReference>
<gene>
    <name evidence="2" type="ORF">SIL82_18200</name>
</gene>